<organism evidence="2 3">
    <name type="scientific">Corynebacterium doosanense CAU 212 = DSM 45436</name>
    <dbReference type="NCBI Taxonomy" id="558173"/>
    <lineage>
        <taxon>Bacteria</taxon>
        <taxon>Bacillati</taxon>
        <taxon>Actinomycetota</taxon>
        <taxon>Actinomycetes</taxon>
        <taxon>Mycobacteriales</taxon>
        <taxon>Corynebacteriaceae</taxon>
        <taxon>Corynebacterium</taxon>
    </lineage>
</organism>
<evidence type="ECO:0000313" key="3">
    <source>
        <dbReference type="Proteomes" id="UP000029914"/>
    </source>
</evidence>
<accession>A0A097IJ77</accession>
<dbReference type="AlphaFoldDB" id="A0A097IJ77"/>
<keyword evidence="3" id="KW-1185">Reference proteome</keyword>
<protein>
    <submittedName>
        <fullName evidence="2">Uncharacterized protein</fullName>
    </submittedName>
</protein>
<gene>
    <name evidence="2" type="ORF">CDOO_01790</name>
</gene>
<dbReference type="HOGENOM" id="CLU_1812514_0_0_11"/>
<keyword evidence="1" id="KW-0812">Transmembrane</keyword>
<feature type="transmembrane region" description="Helical" evidence="1">
    <location>
        <begin position="109"/>
        <end position="133"/>
    </location>
</feature>
<dbReference type="EMBL" id="CP006764">
    <property type="protein sequence ID" value="AIT62163.1"/>
    <property type="molecule type" value="Genomic_DNA"/>
</dbReference>
<proteinExistence type="predicted"/>
<sequence length="142" mass="15539">MTDAEDGEVRYGKPSVRFSKDFLDKRVSDLLIDSRVEKAEAKPTEALRSISEATEQLVYDDHELDHKLKGFIGPAATALVVAQVLIMNLGFFLYVAISFGAKRIPDSAVMIAFLTTSTAEVVGLALVVTRYLFPEKGAGWNG</sequence>
<dbReference type="KEGG" id="cdo:CDOO_01790"/>
<reference evidence="2 3" key="1">
    <citation type="submission" date="2013-09" db="EMBL/GenBank/DDBJ databases">
        <title>Complete genome sequence of Corynebacterium doosanense CAU 212(T) (=DSM 45436(T)), isolated from activated sludge.</title>
        <authorList>
            <person name="Schaffert L."/>
            <person name="Albersmeier A."/>
            <person name="Kalinowski J."/>
            <person name="Ruckert C."/>
        </authorList>
    </citation>
    <scope>NUCLEOTIDE SEQUENCE [LARGE SCALE GENOMIC DNA]</scope>
    <source>
        <strain evidence="2 3">CAU 212</strain>
    </source>
</reference>
<feature type="transmembrane region" description="Helical" evidence="1">
    <location>
        <begin position="71"/>
        <end position="97"/>
    </location>
</feature>
<evidence type="ECO:0000313" key="2">
    <source>
        <dbReference type="EMBL" id="AIT62163.1"/>
    </source>
</evidence>
<keyword evidence="1" id="KW-1133">Transmembrane helix</keyword>
<dbReference type="RefSeq" id="WP_018021489.1">
    <property type="nucleotide sequence ID" value="NZ_AQUX01000002.1"/>
</dbReference>
<keyword evidence="1" id="KW-0472">Membrane</keyword>
<evidence type="ECO:0000256" key="1">
    <source>
        <dbReference type="SAM" id="Phobius"/>
    </source>
</evidence>
<dbReference type="Proteomes" id="UP000029914">
    <property type="component" value="Chromosome"/>
</dbReference>
<name>A0A097IJ77_9CORY</name>